<comment type="subcellular location">
    <subcellularLocation>
        <location evidence="1">Cell membrane</location>
        <topology evidence="1">Multi-pass membrane protein</topology>
    </subcellularLocation>
</comment>
<evidence type="ECO:0000256" key="1">
    <source>
        <dbReference type="ARBA" id="ARBA00004651"/>
    </source>
</evidence>
<evidence type="ECO:0000256" key="5">
    <source>
        <dbReference type="ARBA" id="ARBA00022989"/>
    </source>
</evidence>
<dbReference type="PANTHER" id="PTHR33452:SF1">
    <property type="entry name" value="INNER MEMBRANE PROTEIN YPHA-RELATED"/>
    <property type="match status" value="1"/>
</dbReference>
<feature type="transmembrane region" description="Helical" evidence="7">
    <location>
        <begin position="7"/>
        <end position="28"/>
    </location>
</feature>
<accession>A0A549TB57</accession>
<dbReference type="Pfam" id="PF07681">
    <property type="entry name" value="DoxX"/>
    <property type="match status" value="1"/>
</dbReference>
<keyword evidence="6 7" id="KW-0472">Membrane</keyword>
<evidence type="ECO:0000313" key="9">
    <source>
        <dbReference type="Proteomes" id="UP000316801"/>
    </source>
</evidence>
<evidence type="ECO:0000256" key="4">
    <source>
        <dbReference type="ARBA" id="ARBA00022692"/>
    </source>
</evidence>
<feature type="transmembrane region" description="Helical" evidence="7">
    <location>
        <begin position="75"/>
        <end position="98"/>
    </location>
</feature>
<dbReference type="PANTHER" id="PTHR33452">
    <property type="entry name" value="OXIDOREDUCTASE CATD-RELATED"/>
    <property type="match status" value="1"/>
</dbReference>
<dbReference type="RefSeq" id="WP_143125082.1">
    <property type="nucleotide sequence ID" value="NZ_VJMG01000023.1"/>
</dbReference>
<keyword evidence="4 7" id="KW-0812">Transmembrane</keyword>
<proteinExistence type="inferred from homology"/>
<dbReference type="AlphaFoldDB" id="A0A549TB57"/>
<gene>
    <name evidence="8" type="ORF">FNA46_10135</name>
</gene>
<evidence type="ECO:0000313" key="8">
    <source>
        <dbReference type="EMBL" id="TRL39121.1"/>
    </source>
</evidence>
<comment type="caution">
    <text evidence="8">The sequence shown here is derived from an EMBL/GenBank/DDBJ whole genome shotgun (WGS) entry which is preliminary data.</text>
</comment>
<dbReference type="InterPro" id="IPR051907">
    <property type="entry name" value="DoxX-like_oxidoreductase"/>
</dbReference>
<keyword evidence="3" id="KW-1003">Cell membrane</keyword>
<sequence length="148" mass="15061">MSITNNAILLIARVLLSFIFILSGFGKLTDPAATAGMITGAGLPAATALAYLAGLFELVTGLAVLVGFQVRIVGWALAAFCVFTGAVFHSGTVAVPGWPDAALGWINTLNGIMMMKNFTLAGAYILLATVGAGAYSLDARRGAAPALA</sequence>
<evidence type="ECO:0000256" key="2">
    <source>
        <dbReference type="ARBA" id="ARBA00006679"/>
    </source>
</evidence>
<evidence type="ECO:0000256" key="6">
    <source>
        <dbReference type="ARBA" id="ARBA00023136"/>
    </source>
</evidence>
<dbReference type="Proteomes" id="UP000316801">
    <property type="component" value="Unassembled WGS sequence"/>
</dbReference>
<keyword evidence="9" id="KW-1185">Reference proteome</keyword>
<feature type="transmembrane region" description="Helical" evidence="7">
    <location>
        <begin position="48"/>
        <end position="68"/>
    </location>
</feature>
<organism evidence="8 9">
    <name type="scientific">Rhizobium straminoryzae</name>
    <dbReference type="NCBI Taxonomy" id="1387186"/>
    <lineage>
        <taxon>Bacteria</taxon>
        <taxon>Pseudomonadati</taxon>
        <taxon>Pseudomonadota</taxon>
        <taxon>Alphaproteobacteria</taxon>
        <taxon>Hyphomicrobiales</taxon>
        <taxon>Rhizobiaceae</taxon>
        <taxon>Rhizobium/Agrobacterium group</taxon>
        <taxon>Rhizobium</taxon>
    </lineage>
</organism>
<evidence type="ECO:0000256" key="3">
    <source>
        <dbReference type="ARBA" id="ARBA00022475"/>
    </source>
</evidence>
<dbReference type="InterPro" id="IPR032808">
    <property type="entry name" value="DoxX"/>
</dbReference>
<dbReference type="EMBL" id="VJMG01000023">
    <property type="protein sequence ID" value="TRL39121.1"/>
    <property type="molecule type" value="Genomic_DNA"/>
</dbReference>
<reference evidence="8 9" key="1">
    <citation type="submission" date="2019-07" db="EMBL/GenBank/DDBJ databases">
        <title>Ln-dependent methylotrophs.</title>
        <authorList>
            <person name="Tani A."/>
        </authorList>
    </citation>
    <scope>NUCLEOTIDE SEQUENCE [LARGE SCALE GENOMIC DNA]</scope>
    <source>
        <strain evidence="8 9">SM12</strain>
    </source>
</reference>
<name>A0A549TB57_9HYPH</name>
<feature type="transmembrane region" description="Helical" evidence="7">
    <location>
        <begin position="118"/>
        <end position="137"/>
    </location>
</feature>
<dbReference type="GO" id="GO:0005886">
    <property type="term" value="C:plasma membrane"/>
    <property type="evidence" value="ECO:0007669"/>
    <property type="project" value="UniProtKB-SubCell"/>
</dbReference>
<keyword evidence="5 7" id="KW-1133">Transmembrane helix</keyword>
<comment type="similarity">
    <text evidence="2">Belongs to the DoxX family.</text>
</comment>
<protein>
    <submittedName>
        <fullName evidence="8">DoxX family protein</fullName>
    </submittedName>
</protein>
<evidence type="ECO:0000256" key="7">
    <source>
        <dbReference type="SAM" id="Phobius"/>
    </source>
</evidence>